<feature type="chain" id="PRO_5020738690" evidence="1">
    <location>
        <begin position="21"/>
        <end position="658"/>
    </location>
</feature>
<keyword evidence="1" id="KW-0732">Signal</keyword>
<gene>
    <name evidence="2" type="ORF">ETX26_11315</name>
</gene>
<evidence type="ECO:0000313" key="2">
    <source>
        <dbReference type="EMBL" id="RXZ64474.1"/>
    </source>
</evidence>
<dbReference type="RefSeq" id="WP_129524783.1">
    <property type="nucleotide sequence ID" value="NZ_SDPV01000002.1"/>
</dbReference>
<name>A0A4Q2KH79_9SPHN</name>
<proteinExistence type="predicted"/>
<evidence type="ECO:0000256" key="1">
    <source>
        <dbReference type="SAM" id="SignalP"/>
    </source>
</evidence>
<protein>
    <submittedName>
        <fullName evidence="2">DUF3604 domain-containing protein</fullName>
    </submittedName>
</protein>
<dbReference type="EMBL" id="SDPV01000002">
    <property type="protein sequence ID" value="RXZ64474.1"/>
    <property type="molecule type" value="Genomic_DNA"/>
</dbReference>
<dbReference type="Proteomes" id="UP000293623">
    <property type="component" value="Unassembled WGS sequence"/>
</dbReference>
<feature type="signal peptide" evidence="1">
    <location>
        <begin position="1"/>
        <end position="20"/>
    </location>
</feature>
<accession>A0A4Q2KH79</accession>
<evidence type="ECO:0000313" key="3">
    <source>
        <dbReference type="Proteomes" id="UP000293623"/>
    </source>
</evidence>
<organism evidence="2 3">
    <name type="scientific">Pelagerythrobacter rhizovicinus</name>
    <dbReference type="NCBI Taxonomy" id="2268576"/>
    <lineage>
        <taxon>Bacteria</taxon>
        <taxon>Pseudomonadati</taxon>
        <taxon>Pseudomonadota</taxon>
        <taxon>Alphaproteobacteria</taxon>
        <taxon>Sphingomonadales</taxon>
        <taxon>Erythrobacteraceae</taxon>
        <taxon>Pelagerythrobacter</taxon>
    </lineage>
</organism>
<dbReference type="OrthoDB" id="543560at2"/>
<keyword evidence="3" id="KW-1185">Reference proteome</keyword>
<comment type="caution">
    <text evidence="2">The sequence shown here is derived from an EMBL/GenBank/DDBJ whole genome shotgun (WGS) entry which is preliminary data.</text>
</comment>
<sequence>MAGSKTAATGLALAASLALAGCGGAEREAQRAADAEAAVEIAEYPQQVLWGDTHLHTDNSIDAFGFGTRLGPEQALKFARGDEVTSSTGVKAKLSRPLDFLVIADHSDGLGAMRRLYDAPRLLIRDPTLRRWHDMMHESPEQSQRAVAELIDAAATDSLPEAFRDPEGREENMREIWDAHLRLIDRYYGPGEFTPLAGFEYTLMPGGNNLHRVVMFRDGYARTSQILPYPGLQGPVDDLWDYMDAYEEATGGRTLAIPHNSNLSNGLMFELTDSQGGPMSADYARRRAMREPVVEATQIKGDSESHPFLSPNDEFASFGDAGWELGNLPLTERKADTMLAGEYLREALKRGLSIEQRTGVNPYAFGMIGSTDSHTSLATGDEDNFFGKHTGNEPAIEGRALEPQDLGTEVGRFGWHYMAGGYAAVWARANTRAEIFDAMMRREVYATTGPRMTVRLFGGFDFTEEDWRGDWVRAGYTRGVPMGGKLVDEGKAPTFLISALKDPEGAHLDRVQIVKGWITADGVLHEKVHDVVWSDMDERPMAGGKVPAVGDTVDRETATYANTIGAPELRAVWTDSDYREGESAFYYVRVLAIPTPRWTLYDAVRFGIELPPDAMADAVAQERAYTSPIWLGPDSPAPRTEQSAERQAGWFARAWLRG</sequence>
<dbReference type="InterPro" id="IPR022028">
    <property type="entry name" value="DUF3604"/>
</dbReference>
<dbReference type="AlphaFoldDB" id="A0A4Q2KH79"/>
<reference evidence="2 3" key="1">
    <citation type="submission" date="2019-01" db="EMBL/GenBank/DDBJ databases">
        <title>Altererythrobacter rhizovicinus sp. nov., isolated from the rhizosphere soil of Haloxylon ammodendron.</title>
        <authorList>
            <person name="Li H.-P."/>
            <person name="Gou J.-Y."/>
            <person name="Yao D."/>
            <person name="Han Q.-Q."/>
            <person name="Shao K.-Z."/>
            <person name="Zhao Q."/>
            <person name="Zhang J.-L."/>
        </authorList>
    </citation>
    <scope>NUCLEOTIDE SEQUENCE [LARGE SCALE GENOMIC DNA]</scope>
    <source>
        <strain evidence="2 3">AY-3R</strain>
    </source>
</reference>
<dbReference type="Pfam" id="PF12228">
    <property type="entry name" value="DUF3604"/>
    <property type="match status" value="1"/>
</dbReference>
<dbReference type="PROSITE" id="PS51257">
    <property type="entry name" value="PROKAR_LIPOPROTEIN"/>
    <property type="match status" value="1"/>
</dbReference>